<dbReference type="RefSeq" id="WP_330152925.1">
    <property type="nucleotide sequence ID" value="NZ_JAUZMZ010000086.1"/>
</dbReference>
<keyword evidence="1" id="KW-0304">Gas vesicle</keyword>
<protein>
    <submittedName>
        <fullName evidence="4">GvpL/GvpF family gas vesicle protein</fullName>
    </submittedName>
</protein>
<evidence type="ECO:0000256" key="2">
    <source>
        <dbReference type="ARBA" id="ARBA00035108"/>
    </source>
</evidence>
<dbReference type="Proteomes" id="UP001331936">
    <property type="component" value="Unassembled WGS sequence"/>
</dbReference>
<name>A0ABU7JU24_9NOCA</name>
<sequence>MTDATGVWMYAVTDAEFDGHGAEDMTGVAGEPIRIVGGSGLTAVVGTVPLDGFGEAALTRNFEDMAWLEAVARAHDAVVSRVARHGPVVPLRLATVCLDDARVRELLEQHRESFSSALTLVAGRTEWGVKAFGDRKSLASVIAETHMNSGGQGTGTAYLLRRRAQLAAQETVEREAAARADEIHERLLRDAAAGRRQPPTDPALRGNQEWMLLNGTYLVDDDRGDEFAAVVEELGSSYPGIRLELTGPWPPYSFAGAEKVAP</sequence>
<organism evidence="4 5">
    <name type="scientific">Rhodococcus chondri</name>
    <dbReference type="NCBI Taxonomy" id="3065941"/>
    <lineage>
        <taxon>Bacteria</taxon>
        <taxon>Bacillati</taxon>
        <taxon>Actinomycetota</taxon>
        <taxon>Actinomycetes</taxon>
        <taxon>Mycobacteriales</taxon>
        <taxon>Nocardiaceae</taxon>
        <taxon>Rhodococcus</taxon>
    </lineage>
</organism>
<comment type="subcellular location">
    <subcellularLocation>
        <location evidence="2">Gas vesicle</location>
    </subcellularLocation>
</comment>
<dbReference type="Pfam" id="PF06386">
    <property type="entry name" value="GvpL_GvpF"/>
    <property type="match status" value="1"/>
</dbReference>
<evidence type="ECO:0000313" key="5">
    <source>
        <dbReference type="Proteomes" id="UP001331936"/>
    </source>
</evidence>
<evidence type="ECO:0000313" key="4">
    <source>
        <dbReference type="EMBL" id="MEE2033521.1"/>
    </source>
</evidence>
<accession>A0ABU7JU24</accession>
<dbReference type="InterPro" id="IPR009430">
    <property type="entry name" value="GvpL/GvpF"/>
</dbReference>
<evidence type="ECO:0000256" key="3">
    <source>
        <dbReference type="ARBA" id="ARBA00035643"/>
    </source>
</evidence>
<comment type="caution">
    <text evidence="4">The sequence shown here is derived from an EMBL/GenBank/DDBJ whole genome shotgun (WGS) entry which is preliminary data.</text>
</comment>
<dbReference type="EMBL" id="JAUZMZ010000086">
    <property type="protein sequence ID" value="MEE2033521.1"/>
    <property type="molecule type" value="Genomic_DNA"/>
</dbReference>
<keyword evidence="5" id="KW-1185">Reference proteome</keyword>
<dbReference type="PANTHER" id="PTHR36852">
    <property type="entry name" value="PROTEIN GVPL 2"/>
    <property type="match status" value="1"/>
</dbReference>
<gene>
    <name evidence="4" type="ORF">Q8814_15580</name>
</gene>
<proteinExistence type="inferred from homology"/>
<dbReference type="PANTHER" id="PTHR36852:SF1">
    <property type="entry name" value="PROTEIN GVPL 2"/>
    <property type="match status" value="1"/>
</dbReference>
<evidence type="ECO:0000256" key="1">
    <source>
        <dbReference type="ARBA" id="ARBA00022987"/>
    </source>
</evidence>
<comment type="similarity">
    <text evidence="3">Belongs to the gas vesicle GvpF/GvpL family.</text>
</comment>
<reference evidence="4 5" key="1">
    <citation type="submission" date="2023-08" db="EMBL/GenBank/DDBJ databases">
        <authorList>
            <person name="Girao M."/>
            <person name="Carvalho M.F."/>
        </authorList>
    </citation>
    <scope>NUCLEOTIDE SEQUENCE [LARGE SCALE GENOMIC DNA]</scope>
    <source>
        <strain evidence="4 5">CC-R104</strain>
    </source>
</reference>